<sequence length="50" mass="5924">MTDTIGDSHMIHEIRNGIKKGLLKRYSSEAEKGLPFLTEERFEIYRGEYY</sequence>
<evidence type="ECO:0000313" key="1">
    <source>
        <dbReference type="EMBL" id="AWP16857.1"/>
    </source>
</evidence>
<dbReference type="AlphaFoldDB" id="A0A2U9CK20"/>
<evidence type="ECO:0000313" key="2">
    <source>
        <dbReference type="Proteomes" id="UP000246464"/>
    </source>
</evidence>
<organism evidence="1 2">
    <name type="scientific">Scophthalmus maximus</name>
    <name type="common">Turbot</name>
    <name type="synonym">Psetta maxima</name>
    <dbReference type="NCBI Taxonomy" id="52904"/>
    <lineage>
        <taxon>Eukaryota</taxon>
        <taxon>Metazoa</taxon>
        <taxon>Chordata</taxon>
        <taxon>Craniata</taxon>
        <taxon>Vertebrata</taxon>
        <taxon>Euteleostomi</taxon>
        <taxon>Actinopterygii</taxon>
        <taxon>Neopterygii</taxon>
        <taxon>Teleostei</taxon>
        <taxon>Neoteleostei</taxon>
        <taxon>Acanthomorphata</taxon>
        <taxon>Carangaria</taxon>
        <taxon>Pleuronectiformes</taxon>
        <taxon>Pleuronectoidei</taxon>
        <taxon>Scophthalmidae</taxon>
        <taxon>Scophthalmus</taxon>
    </lineage>
</organism>
<reference evidence="1 2" key="1">
    <citation type="submission" date="2017-12" db="EMBL/GenBank/DDBJ databases">
        <title>Integrating genomic resources of turbot (Scophthalmus maximus) in depth evaluation of genetic and physical mapping variation across individuals.</title>
        <authorList>
            <person name="Martinez P."/>
        </authorList>
    </citation>
    <scope>NUCLEOTIDE SEQUENCE [LARGE SCALE GENOMIC DNA]</scope>
</reference>
<dbReference type="Proteomes" id="UP000246464">
    <property type="component" value="Chromosome 17"/>
</dbReference>
<accession>A0A2U9CK20</accession>
<name>A0A2U9CK20_SCOMX</name>
<keyword evidence="2" id="KW-1185">Reference proteome</keyword>
<proteinExistence type="predicted"/>
<dbReference type="EMBL" id="CP026259">
    <property type="protein sequence ID" value="AWP16857.1"/>
    <property type="molecule type" value="Genomic_DNA"/>
</dbReference>
<protein>
    <submittedName>
        <fullName evidence="1">Uncharacterized protein</fullName>
    </submittedName>
</protein>
<gene>
    <name evidence="1" type="ORF">SMAX5B_000255</name>
</gene>